<sequence>MRELLDVAAAVLPGEDLRGATFAQGGSHDVVLLPGVAVVRIARKPSAVEALPRRVELLQRLQDFPFAVPRPLTDVMQVGDYTAVALSWLPGRPLPRGAAVEPAELSGLLDALREVDCSGLPLSEPHAYAGGTRWAEVLQLDVIPRLPADWRDEARRRVDAALALPDVRPSLVHGDLAGENMHWADGRLIGVLDWDLAQPSDPAVDAACLAWYGWDTLVAAVDETTMHRARTWYGTFGLEQIAFAVLNGESEEAIAKRCETITAWLGRSAKILSSSG</sequence>
<evidence type="ECO:0000313" key="2">
    <source>
        <dbReference type="EMBL" id="REH47064.1"/>
    </source>
</evidence>
<dbReference type="GO" id="GO:0016301">
    <property type="term" value="F:kinase activity"/>
    <property type="evidence" value="ECO:0007669"/>
    <property type="project" value="UniProtKB-KW"/>
</dbReference>
<gene>
    <name evidence="2" type="ORF">BCF44_106229</name>
</gene>
<proteinExistence type="predicted"/>
<dbReference type="Proteomes" id="UP000256269">
    <property type="component" value="Unassembled WGS sequence"/>
</dbReference>
<dbReference type="OrthoDB" id="9797603at2"/>
<dbReference type="InterPro" id="IPR011009">
    <property type="entry name" value="Kinase-like_dom_sf"/>
</dbReference>
<feature type="domain" description="Aminoglycoside phosphotransferase" evidence="1">
    <location>
        <begin position="22"/>
        <end position="229"/>
    </location>
</feature>
<dbReference type="Gene3D" id="3.90.1200.10">
    <property type="match status" value="1"/>
</dbReference>
<keyword evidence="2" id="KW-0418">Kinase</keyword>
<reference evidence="2 3" key="1">
    <citation type="submission" date="2018-08" db="EMBL/GenBank/DDBJ databases">
        <title>Genomic Encyclopedia of Archaeal and Bacterial Type Strains, Phase II (KMG-II): from individual species to whole genera.</title>
        <authorList>
            <person name="Goeker M."/>
        </authorList>
    </citation>
    <scope>NUCLEOTIDE SEQUENCE [LARGE SCALE GENOMIC DNA]</scope>
    <source>
        <strain evidence="2 3">DSM 45791</strain>
    </source>
</reference>
<organism evidence="2 3">
    <name type="scientific">Kutzneria buriramensis</name>
    <dbReference type="NCBI Taxonomy" id="1045776"/>
    <lineage>
        <taxon>Bacteria</taxon>
        <taxon>Bacillati</taxon>
        <taxon>Actinomycetota</taxon>
        <taxon>Actinomycetes</taxon>
        <taxon>Pseudonocardiales</taxon>
        <taxon>Pseudonocardiaceae</taxon>
        <taxon>Kutzneria</taxon>
    </lineage>
</organism>
<keyword evidence="2" id="KW-0808">Transferase</keyword>
<comment type="caution">
    <text evidence="2">The sequence shown here is derived from an EMBL/GenBank/DDBJ whole genome shotgun (WGS) entry which is preliminary data.</text>
</comment>
<evidence type="ECO:0000313" key="3">
    <source>
        <dbReference type="Proteomes" id="UP000256269"/>
    </source>
</evidence>
<dbReference type="InterPro" id="IPR002575">
    <property type="entry name" value="Aminoglycoside_PTrfase"/>
</dbReference>
<dbReference type="SUPFAM" id="SSF56112">
    <property type="entry name" value="Protein kinase-like (PK-like)"/>
    <property type="match status" value="1"/>
</dbReference>
<evidence type="ECO:0000259" key="1">
    <source>
        <dbReference type="Pfam" id="PF01636"/>
    </source>
</evidence>
<accession>A0A3E0HKQ7</accession>
<dbReference type="Pfam" id="PF01636">
    <property type="entry name" value="APH"/>
    <property type="match status" value="1"/>
</dbReference>
<dbReference type="RefSeq" id="WP_116175718.1">
    <property type="nucleotide sequence ID" value="NZ_CP144375.1"/>
</dbReference>
<dbReference type="EMBL" id="QUNO01000006">
    <property type="protein sequence ID" value="REH47064.1"/>
    <property type="molecule type" value="Genomic_DNA"/>
</dbReference>
<keyword evidence="3" id="KW-1185">Reference proteome</keyword>
<name>A0A3E0HKQ7_9PSEU</name>
<protein>
    <submittedName>
        <fullName evidence="2">Aminoglycoside phosphotransferase (APT) family kinase protein</fullName>
    </submittedName>
</protein>
<dbReference type="AlphaFoldDB" id="A0A3E0HKQ7"/>